<name>A0A2G5SAQ3_9PELO</name>
<accession>A0A2G5SAQ3</accession>
<dbReference type="Proteomes" id="UP000230233">
    <property type="component" value="Unassembled WGS sequence"/>
</dbReference>
<dbReference type="AlphaFoldDB" id="A0A2G5SAQ3"/>
<evidence type="ECO:0000313" key="2">
    <source>
        <dbReference type="Proteomes" id="UP000230233"/>
    </source>
</evidence>
<protein>
    <submittedName>
        <fullName evidence="1">Uncharacterized protein</fullName>
    </submittedName>
</protein>
<gene>
    <name evidence="1" type="ORF">B9Z55_028591</name>
</gene>
<reference evidence="2" key="1">
    <citation type="submission" date="2017-10" db="EMBL/GenBank/DDBJ databases">
        <title>Rapid genome shrinkage in a self-fertile nematode reveals novel sperm competition proteins.</title>
        <authorList>
            <person name="Yin D."/>
            <person name="Schwarz E.M."/>
            <person name="Thomas C.G."/>
            <person name="Felde R.L."/>
            <person name="Korf I.F."/>
            <person name="Cutter A.D."/>
            <person name="Schartner C.M."/>
            <person name="Ralston E.J."/>
            <person name="Meyer B.J."/>
            <person name="Haag E.S."/>
        </authorList>
    </citation>
    <scope>NUCLEOTIDE SEQUENCE [LARGE SCALE GENOMIC DNA]</scope>
    <source>
        <strain evidence="2">JU1422</strain>
    </source>
</reference>
<organism evidence="1 2">
    <name type="scientific">Caenorhabditis nigoni</name>
    <dbReference type="NCBI Taxonomy" id="1611254"/>
    <lineage>
        <taxon>Eukaryota</taxon>
        <taxon>Metazoa</taxon>
        <taxon>Ecdysozoa</taxon>
        <taxon>Nematoda</taxon>
        <taxon>Chromadorea</taxon>
        <taxon>Rhabditida</taxon>
        <taxon>Rhabditina</taxon>
        <taxon>Rhabditomorpha</taxon>
        <taxon>Rhabditoidea</taxon>
        <taxon>Rhabditidae</taxon>
        <taxon>Peloderinae</taxon>
        <taxon>Caenorhabditis</taxon>
    </lineage>
</organism>
<sequence>MIEINAAPVQEAFLSISQKRARLRGYVSSAWLLKQNNTGAEVLVTVGSFSHNGTHKQFHMEDEFETKSKFNKVEIREIASRSKPHINTLRFPESHQHSNDCFVAHNTIHTASYDRITELGHAIESDESRFERCRAPVTKIDRHIGEKSRMPNAEILFQVFKFRILEFQYDFYVGLRVT</sequence>
<dbReference type="EMBL" id="PDUG01000027">
    <property type="protein sequence ID" value="PIC12110.1"/>
    <property type="molecule type" value="Genomic_DNA"/>
</dbReference>
<evidence type="ECO:0000313" key="1">
    <source>
        <dbReference type="EMBL" id="PIC12110.1"/>
    </source>
</evidence>
<keyword evidence="2" id="KW-1185">Reference proteome</keyword>
<comment type="caution">
    <text evidence="1">The sequence shown here is derived from an EMBL/GenBank/DDBJ whole genome shotgun (WGS) entry which is preliminary data.</text>
</comment>
<proteinExistence type="predicted"/>